<reference evidence="1 2" key="1">
    <citation type="submission" date="2020-08" db="EMBL/GenBank/DDBJ databases">
        <title>Genomic Encyclopedia of Type Strains, Phase IV (KMG-IV): sequencing the most valuable type-strain genomes for metagenomic binning, comparative biology and taxonomic classification.</title>
        <authorList>
            <person name="Goeker M."/>
        </authorList>
    </citation>
    <scope>NUCLEOTIDE SEQUENCE [LARGE SCALE GENOMIC DNA]</scope>
    <source>
        <strain evidence="1 2">DSM 17989</strain>
    </source>
</reference>
<accession>A0A7W9ZMT3</accession>
<name>A0A7W9ZMT3_9SPIR</name>
<dbReference type="AlphaFoldDB" id="A0A7W9ZMT3"/>
<gene>
    <name evidence="1" type="ORF">HNP67_001258</name>
</gene>
<organism evidence="1 2">
    <name type="scientific">Borreliella californiensis</name>
    <dbReference type="NCBI Taxonomy" id="373543"/>
    <lineage>
        <taxon>Bacteria</taxon>
        <taxon>Pseudomonadati</taxon>
        <taxon>Spirochaetota</taxon>
        <taxon>Spirochaetia</taxon>
        <taxon>Spirochaetales</taxon>
        <taxon>Borreliaceae</taxon>
        <taxon>Borreliella</taxon>
    </lineage>
</organism>
<comment type="caution">
    <text evidence="1">The sequence shown here is derived from an EMBL/GenBank/DDBJ whole genome shotgun (WGS) entry which is preliminary data.</text>
</comment>
<sequence>MKIINILFCLFLIMLNDCNSNDTNTSQTKSRVKCDLAPKEVTQEN</sequence>
<protein>
    <submittedName>
        <fullName evidence="1">Uncharacterized protein</fullName>
    </submittedName>
</protein>
<dbReference type="Proteomes" id="UP000536100">
    <property type="component" value="Unassembled WGS sequence"/>
</dbReference>
<evidence type="ECO:0000313" key="1">
    <source>
        <dbReference type="EMBL" id="MBB6213763.1"/>
    </source>
</evidence>
<evidence type="ECO:0000313" key="2">
    <source>
        <dbReference type="Proteomes" id="UP000536100"/>
    </source>
</evidence>
<dbReference type="EMBL" id="JACHFB010000009">
    <property type="protein sequence ID" value="MBB6213763.1"/>
    <property type="molecule type" value="Genomic_DNA"/>
</dbReference>
<proteinExistence type="predicted"/>